<dbReference type="AlphaFoldDB" id="A0A066Z1C1"/>
<evidence type="ECO:0000313" key="2">
    <source>
        <dbReference type="Proteomes" id="UP000027178"/>
    </source>
</evidence>
<keyword evidence="2" id="KW-1185">Reference proteome</keyword>
<dbReference type="Proteomes" id="UP000027178">
    <property type="component" value="Unassembled WGS sequence"/>
</dbReference>
<reference evidence="1 2" key="1">
    <citation type="submission" date="2014-05" db="EMBL/GenBank/DDBJ databases">
        <title>Draft Genome Sequence of Kitasatospora cheerisanensis KCTC 2395.</title>
        <authorList>
            <person name="Nam D.H."/>
        </authorList>
    </citation>
    <scope>NUCLEOTIDE SEQUENCE [LARGE SCALE GENOMIC DNA]</scope>
    <source>
        <strain evidence="1 2">KCTC 2395</strain>
    </source>
</reference>
<evidence type="ECO:0000313" key="1">
    <source>
        <dbReference type="EMBL" id="KDN87282.1"/>
    </source>
</evidence>
<comment type="caution">
    <text evidence="1">The sequence shown here is derived from an EMBL/GenBank/DDBJ whole genome shotgun (WGS) entry which is preliminary data.</text>
</comment>
<dbReference type="HOGENOM" id="CLU_3044309_0_0_11"/>
<dbReference type="EMBL" id="JNBY01000042">
    <property type="protein sequence ID" value="KDN87282.1"/>
    <property type="molecule type" value="Genomic_DNA"/>
</dbReference>
<gene>
    <name evidence="1" type="ORF">KCH_09630</name>
</gene>
<organism evidence="1 2">
    <name type="scientific">Kitasatospora cheerisanensis KCTC 2395</name>
    <dbReference type="NCBI Taxonomy" id="1348663"/>
    <lineage>
        <taxon>Bacteria</taxon>
        <taxon>Bacillati</taxon>
        <taxon>Actinomycetota</taxon>
        <taxon>Actinomycetes</taxon>
        <taxon>Kitasatosporales</taxon>
        <taxon>Streptomycetaceae</taxon>
        <taxon>Kitasatospora</taxon>
    </lineage>
</organism>
<proteinExistence type="predicted"/>
<accession>A0A066Z1C1</accession>
<dbReference type="PATRIC" id="fig|1348663.4.peg.917"/>
<sequence>MRAGALSFGSCRISVRRRAPGWACRPNVLVLDVLGCLAGASRWGHLPAPRAGGG</sequence>
<name>A0A066Z1C1_9ACTN</name>
<protein>
    <submittedName>
        <fullName evidence="1">Uncharacterized protein</fullName>
    </submittedName>
</protein>